<sequence>MCTGTRRFRLARVILSIVQPLCLVITSSAPRAACSSSTLTNVSIDDSSPDPFTGTRISYGSIGNITDGAGWNIGQNCSICLAQPDPSQVFDGTWHDTSTWFAVKGPNAVNKPFASVSFTGVAVFVVGIIVLSTPATSSPLNNTRMFFQVDGAKEESFSNDASLGDEVIYSYNVTLFSKTGLENGLHNITMICGDGRSSADSLCLLDEIIYTTVELMASDSDSSSSNSSSTSNTSSLSNDIESATALTGPQPSISTPSNDLSAPVSITTVAATSVGSTLFIALLVGFYFARRLRKRSQDFSLNDNRKSQRSIPVRTTYSGHSEHAVGTLSDHDMVTNHGLPSYTDIASDMATVATTGEDKSAHSESKISEKNFIEYARWY</sequence>
<keyword evidence="2" id="KW-0472">Membrane</keyword>
<dbReference type="EMBL" id="KQ085965">
    <property type="protein sequence ID" value="KLO13076.1"/>
    <property type="molecule type" value="Genomic_DNA"/>
</dbReference>
<evidence type="ECO:0000256" key="2">
    <source>
        <dbReference type="SAM" id="Phobius"/>
    </source>
</evidence>
<dbReference type="OrthoDB" id="2758521at2759"/>
<feature type="transmembrane region" description="Helical" evidence="2">
    <location>
        <begin position="264"/>
        <end position="289"/>
    </location>
</feature>
<keyword evidence="5" id="KW-1185">Reference proteome</keyword>
<feature type="chain" id="PRO_5005202466" evidence="3">
    <location>
        <begin position="27"/>
        <end position="379"/>
    </location>
</feature>
<dbReference type="AlphaFoldDB" id="A0A0H2S883"/>
<evidence type="ECO:0000256" key="3">
    <source>
        <dbReference type="SAM" id="SignalP"/>
    </source>
</evidence>
<dbReference type="STRING" id="27342.A0A0H2S883"/>
<gene>
    <name evidence="4" type="ORF">SCHPADRAFT_381499</name>
</gene>
<keyword evidence="2" id="KW-0812">Transmembrane</keyword>
<proteinExistence type="predicted"/>
<evidence type="ECO:0000313" key="5">
    <source>
        <dbReference type="Proteomes" id="UP000053477"/>
    </source>
</evidence>
<organism evidence="4 5">
    <name type="scientific">Schizopora paradoxa</name>
    <dbReference type="NCBI Taxonomy" id="27342"/>
    <lineage>
        <taxon>Eukaryota</taxon>
        <taxon>Fungi</taxon>
        <taxon>Dikarya</taxon>
        <taxon>Basidiomycota</taxon>
        <taxon>Agaricomycotina</taxon>
        <taxon>Agaricomycetes</taxon>
        <taxon>Hymenochaetales</taxon>
        <taxon>Schizoporaceae</taxon>
        <taxon>Schizopora</taxon>
    </lineage>
</organism>
<keyword evidence="3" id="KW-0732">Signal</keyword>
<dbReference type="Proteomes" id="UP000053477">
    <property type="component" value="Unassembled WGS sequence"/>
</dbReference>
<reference evidence="4 5" key="1">
    <citation type="submission" date="2015-04" db="EMBL/GenBank/DDBJ databases">
        <title>Complete genome sequence of Schizopora paradoxa KUC8140, a cosmopolitan wood degrader in East Asia.</title>
        <authorList>
            <consortium name="DOE Joint Genome Institute"/>
            <person name="Min B."/>
            <person name="Park H."/>
            <person name="Jang Y."/>
            <person name="Kim J.-J."/>
            <person name="Kim K.H."/>
            <person name="Pangilinan J."/>
            <person name="Lipzen A."/>
            <person name="Riley R."/>
            <person name="Grigoriev I.V."/>
            <person name="Spatafora J.W."/>
            <person name="Choi I.-G."/>
        </authorList>
    </citation>
    <scope>NUCLEOTIDE SEQUENCE [LARGE SCALE GENOMIC DNA]</scope>
    <source>
        <strain evidence="4 5">KUC8140</strain>
    </source>
</reference>
<evidence type="ECO:0000256" key="1">
    <source>
        <dbReference type="SAM" id="MobiDB-lite"/>
    </source>
</evidence>
<keyword evidence="2" id="KW-1133">Transmembrane helix</keyword>
<feature type="region of interest" description="Disordered" evidence="1">
    <location>
        <begin position="219"/>
        <end position="239"/>
    </location>
</feature>
<dbReference type="InParanoid" id="A0A0H2S883"/>
<evidence type="ECO:0000313" key="4">
    <source>
        <dbReference type="EMBL" id="KLO13076.1"/>
    </source>
</evidence>
<feature type="signal peptide" evidence="3">
    <location>
        <begin position="1"/>
        <end position="26"/>
    </location>
</feature>
<name>A0A0H2S883_9AGAM</name>
<accession>A0A0H2S883</accession>
<protein>
    <submittedName>
        <fullName evidence="4">Uncharacterized protein</fullName>
    </submittedName>
</protein>